<feature type="binding site" evidence="3">
    <location>
        <position position="113"/>
    </location>
    <ligand>
        <name>Mg(2+)</name>
        <dbReference type="ChEBI" id="CHEBI:18420"/>
    </ligand>
</feature>
<accession>A0A853EFU8</accession>
<dbReference type="PANTHER" id="PTHR38096:SF1">
    <property type="entry name" value="ENTEROBACTIN SYNTHASE COMPONENT D"/>
    <property type="match status" value="1"/>
</dbReference>
<feature type="binding site" evidence="2">
    <location>
        <position position="45"/>
    </location>
    <ligand>
        <name>CoA</name>
        <dbReference type="ChEBI" id="CHEBI:57287"/>
    </ligand>
</feature>
<dbReference type="GO" id="GO:0005886">
    <property type="term" value="C:plasma membrane"/>
    <property type="evidence" value="ECO:0007669"/>
    <property type="project" value="TreeGrafter"/>
</dbReference>
<evidence type="ECO:0000259" key="4">
    <source>
        <dbReference type="Pfam" id="PF01648"/>
    </source>
</evidence>
<dbReference type="PANTHER" id="PTHR38096">
    <property type="entry name" value="ENTEROBACTIN SYNTHASE COMPONENT D"/>
    <property type="match status" value="1"/>
</dbReference>
<dbReference type="GO" id="GO:0009239">
    <property type="term" value="P:enterobactin biosynthetic process"/>
    <property type="evidence" value="ECO:0007669"/>
    <property type="project" value="InterPro"/>
</dbReference>
<evidence type="ECO:0000256" key="1">
    <source>
        <dbReference type="ARBA" id="ARBA00022679"/>
    </source>
</evidence>
<dbReference type="Proteomes" id="UP000572528">
    <property type="component" value="Unassembled WGS sequence"/>
</dbReference>
<dbReference type="GO" id="GO:0000287">
    <property type="term" value="F:magnesium ion binding"/>
    <property type="evidence" value="ECO:0007669"/>
    <property type="project" value="InterPro"/>
</dbReference>
<feature type="binding site" evidence="2">
    <location>
        <position position="170"/>
    </location>
    <ligand>
        <name>CoA</name>
        <dbReference type="ChEBI" id="CHEBI:57287"/>
    </ligand>
</feature>
<dbReference type="Pfam" id="PF17837">
    <property type="entry name" value="4PPT_N"/>
    <property type="match status" value="1"/>
</dbReference>
<feature type="domain" description="4'-phosphopantetheinyl transferase" evidence="4">
    <location>
        <begin position="107"/>
        <end position="191"/>
    </location>
</feature>
<keyword evidence="1 6" id="KW-0808">Transferase</keyword>
<evidence type="ECO:0000313" key="7">
    <source>
        <dbReference type="Proteomes" id="UP000572528"/>
    </source>
</evidence>
<feature type="binding site" evidence="3">
    <location>
        <position position="112"/>
    </location>
    <ligand>
        <name>Mg(2+)</name>
        <dbReference type="ChEBI" id="CHEBI:18420"/>
    </ligand>
</feature>
<dbReference type="GO" id="GO:0008897">
    <property type="term" value="F:holo-[acyl-carrier-protein] synthase activity"/>
    <property type="evidence" value="ECO:0007669"/>
    <property type="project" value="InterPro"/>
</dbReference>
<dbReference type="InterPro" id="IPR003542">
    <property type="entry name" value="Enbac_synth_compD-like"/>
</dbReference>
<dbReference type="SUPFAM" id="SSF56214">
    <property type="entry name" value="4'-phosphopantetheinyl transferase"/>
    <property type="match status" value="1"/>
</dbReference>
<evidence type="ECO:0000256" key="3">
    <source>
        <dbReference type="PIRSR" id="PIRSR603542-2"/>
    </source>
</evidence>
<dbReference type="InterPro" id="IPR008278">
    <property type="entry name" value="4-PPantetheinyl_Trfase_dom"/>
</dbReference>
<comment type="caution">
    <text evidence="6">The sequence shown here is derived from an EMBL/GenBank/DDBJ whole genome shotgun (WGS) entry which is preliminary data.</text>
</comment>
<name>A0A853EFU8_9ACTO</name>
<dbReference type="EMBL" id="JACBXV010000003">
    <property type="protein sequence ID" value="NYS68044.1"/>
    <property type="molecule type" value="Genomic_DNA"/>
</dbReference>
<feature type="domain" description="4'-phosphopantetheinyl transferase N-terminal" evidence="5">
    <location>
        <begin position="34"/>
        <end position="100"/>
    </location>
</feature>
<evidence type="ECO:0000313" key="6">
    <source>
        <dbReference type="EMBL" id="NYS68044.1"/>
    </source>
</evidence>
<sequence>MLSGFSGRVQQLGSAGLRLFESRDDLDEQLFPVEQDYIRRAVPKRFQEFQTVRALARRGLAELGRVRPPMVPGERGEPIWPQGIIGSITHCDGYRAVMVSTSCQLRSIGIDAEPNCPLSTGVFHRISSPEERDEIRLLAEAIPQVCGDRLLFSAKESIYKMWFPVARNMLWFDQACVRLLPDGSFDATLLVPAARSPGIPRRVIGRWDLSEGILRTMVDLPHASICPIEELAMVPAHLRDEG</sequence>
<reference evidence="6 7" key="1">
    <citation type="submission" date="2020-07" db="EMBL/GenBank/DDBJ databases">
        <title>MOT database genomes.</title>
        <authorList>
            <person name="Joseph S."/>
            <person name="Aduse-Opoku J."/>
            <person name="Hashim A."/>
            <person name="Wade W."/>
            <person name="Curtis M."/>
        </authorList>
    </citation>
    <scope>NUCLEOTIDE SEQUENCE [LARGE SCALE GENOMIC DNA]</scope>
    <source>
        <strain evidence="6 7">WMus004</strain>
    </source>
</reference>
<evidence type="ECO:0000256" key="2">
    <source>
        <dbReference type="PIRSR" id="PIRSR603542-1"/>
    </source>
</evidence>
<protein>
    <submittedName>
        <fullName evidence="6">4'-phosphopantetheinyl transferase superfamily protein</fullName>
    </submittedName>
</protein>
<feature type="binding site" evidence="2">
    <location>
        <position position="111"/>
    </location>
    <ligand>
        <name>CoA</name>
        <dbReference type="ChEBI" id="CHEBI:57287"/>
    </ligand>
</feature>
<dbReference type="PRINTS" id="PR01399">
    <property type="entry name" value="ENTSNTHTASED"/>
</dbReference>
<dbReference type="RefSeq" id="WP_179899393.1">
    <property type="nucleotide sequence ID" value="NZ_JACBXV010000003.1"/>
</dbReference>
<gene>
    <name evidence="6" type="ORF">HZZ05_00550</name>
</gene>
<dbReference type="InterPro" id="IPR037143">
    <property type="entry name" value="4-PPantetheinyl_Trfase_dom_sf"/>
</dbReference>
<feature type="binding site" evidence="2">
    <location>
        <position position="156"/>
    </location>
    <ligand>
        <name>CoA</name>
        <dbReference type="ChEBI" id="CHEBI:57287"/>
    </ligand>
</feature>
<feature type="binding site" evidence="2">
    <location>
        <begin position="89"/>
        <end position="90"/>
    </location>
    <ligand>
        <name>CoA</name>
        <dbReference type="ChEBI" id="CHEBI:57287"/>
    </ligand>
</feature>
<dbReference type="AlphaFoldDB" id="A0A853EFU8"/>
<feature type="binding site" evidence="3">
    <location>
        <position position="111"/>
    </location>
    <ligand>
        <name>Mg(2+)</name>
        <dbReference type="ChEBI" id="CHEBI:18420"/>
    </ligand>
</feature>
<dbReference type="Pfam" id="PF01648">
    <property type="entry name" value="ACPS"/>
    <property type="match status" value="1"/>
</dbReference>
<dbReference type="InterPro" id="IPR041354">
    <property type="entry name" value="4PPT_N"/>
</dbReference>
<dbReference type="GO" id="GO:0009366">
    <property type="term" value="C:enterobactin synthetase complex"/>
    <property type="evidence" value="ECO:0007669"/>
    <property type="project" value="InterPro"/>
</dbReference>
<comment type="cofactor">
    <cofactor evidence="3">
        <name>Mg(2+)</name>
        <dbReference type="ChEBI" id="CHEBI:18420"/>
    </cofactor>
</comment>
<proteinExistence type="predicted"/>
<feature type="binding site" evidence="2">
    <location>
        <position position="160"/>
    </location>
    <ligand>
        <name>CoA</name>
        <dbReference type="ChEBI" id="CHEBI:57287"/>
    </ligand>
</feature>
<feature type="binding site" evidence="2">
    <location>
        <position position="53"/>
    </location>
    <ligand>
        <name>CoA</name>
        <dbReference type="ChEBI" id="CHEBI:57287"/>
    </ligand>
</feature>
<keyword evidence="3" id="KW-0479">Metal-binding</keyword>
<organism evidence="6 7">
    <name type="scientific">Actinomyces bowdenii</name>
    <dbReference type="NCBI Taxonomy" id="131109"/>
    <lineage>
        <taxon>Bacteria</taxon>
        <taxon>Bacillati</taxon>
        <taxon>Actinomycetota</taxon>
        <taxon>Actinomycetes</taxon>
        <taxon>Actinomycetales</taxon>
        <taxon>Actinomycetaceae</taxon>
        <taxon>Actinomyces</taxon>
    </lineage>
</organism>
<evidence type="ECO:0000259" key="5">
    <source>
        <dbReference type="Pfam" id="PF17837"/>
    </source>
</evidence>
<keyword evidence="3" id="KW-0460">Magnesium</keyword>